<dbReference type="AlphaFoldDB" id="A0A7J0EV03"/>
<sequence>MARPPHSSPNHCGSRSDRGRISHMGRGPPPPGRHGYNVPEPFVIQVNHRGHYTHNDRHLLHHLGEGLPTIPEEHEWHWIRLLFDGEEEETLVGLQNGYKAACLCGTRWLENGVLEEFLWIAHKNIYARYIFNDYPTKKLDGGPDRSKPKYFIGPGIDFTLAAFLVLWLLWKEVRKMEEVEVEPNTDVEARVVGALWALSGDIPAFDDLTSMRIAELKSWSEQLATFRAFVCSEPERTEFPVPIYKDQFGHKLSIAREIYCSVVPLAPFPATILLGRLILISKEGNCVAVKLWGVIESRIDEEKEQRAQGKEGDDCMNKLCFVAAAKQGQHLSNEALHIIKEWSDLRILSKVLFDHQRTCKRIAAGTRDFPPLDELEVLYADDIP</sequence>
<dbReference type="EMBL" id="BJWL01000007">
    <property type="protein sequence ID" value="GFY90218.1"/>
    <property type="molecule type" value="Genomic_DNA"/>
</dbReference>
<dbReference type="Proteomes" id="UP000585474">
    <property type="component" value="Unassembled WGS sequence"/>
</dbReference>
<reference evidence="2 3" key="1">
    <citation type="submission" date="2019-07" db="EMBL/GenBank/DDBJ databases">
        <title>De Novo Assembly of kiwifruit Actinidia rufa.</title>
        <authorList>
            <person name="Sugita-Konishi S."/>
            <person name="Sato K."/>
            <person name="Mori E."/>
            <person name="Abe Y."/>
            <person name="Kisaki G."/>
            <person name="Hamano K."/>
            <person name="Suezawa K."/>
            <person name="Otani M."/>
            <person name="Fukuda T."/>
            <person name="Manabe T."/>
            <person name="Gomi K."/>
            <person name="Tabuchi M."/>
            <person name="Akimitsu K."/>
            <person name="Kataoka I."/>
        </authorList>
    </citation>
    <scope>NUCLEOTIDE SEQUENCE [LARGE SCALE GENOMIC DNA]</scope>
    <source>
        <strain evidence="3">cv. Fuchu</strain>
    </source>
</reference>
<organism evidence="2 3">
    <name type="scientific">Actinidia rufa</name>
    <dbReference type="NCBI Taxonomy" id="165716"/>
    <lineage>
        <taxon>Eukaryota</taxon>
        <taxon>Viridiplantae</taxon>
        <taxon>Streptophyta</taxon>
        <taxon>Embryophyta</taxon>
        <taxon>Tracheophyta</taxon>
        <taxon>Spermatophyta</taxon>
        <taxon>Magnoliopsida</taxon>
        <taxon>eudicotyledons</taxon>
        <taxon>Gunneridae</taxon>
        <taxon>Pentapetalae</taxon>
        <taxon>asterids</taxon>
        <taxon>Ericales</taxon>
        <taxon>Actinidiaceae</taxon>
        <taxon>Actinidia</taxon>
    </lineage>
</organism>
<evidence type="ECO:0000313" key="3">
    <source>
        <dbReference type="Proteomes" id="UP000585474"/>
    </source>
</evidence>
<comment type="caution">
    <text evidence="2">The sequence shown here is derived from an EMBL/GenBank/DDBJ whole genome shotgun (WGS) entry which is preliminary data.</text>
</comment>
<feature type="region of interest" description="Disordered" evidence="1">
    <location>
        <begin position="1"/>
        <end position="36"/>
    </location>
</feature>
<keyword evidence="3" id="KW-1185">Reference proteome</keyword>
<evidence type="ECO:0000256" key="1">
    <source>
        <dbReference type="SAM" id="MobiDB-lite"/>
    </source>
</evidence>
<accession>A0A7J0EV03</accession>
<protein>
    <submittedName>
        <fullName evidence="2">Uncharacterized protein</fullName>
    </submittedName>
</protein>
<name>A0A7J0EV03_9ERIC</name>
<gene>
    <name evidence="2" type="ORF">Acr_07g0004150</name>
</gene>
<evidence type="ECO:0000313" key="2">
    <source>
        <dbReference type="EMBL" id="GFY90218.1"/>
    </source>
</evidence>
<proteinExistence type="predicted"/>